<dbReference type="GO" id="GO:0061608">
    <property type="term" value="F:nuclear import signal receptor activity"/>
    <property type="evidence" value="ECO:0007669"/>
    <property type="project" value="InterPro"/>
</dbReference>
<reference evidence="9 10" key="1">
    <citation type="submission" date="2016-03" db="EMBL/GenBank/DDBJ databases">
        <title>Whole genome sequencing of Grifola frondosa 9006-11.</title>
        <authorList>
            <person name="Min B."/>
            <person name="Park H."/>
            <person name="Kim J.-G."/>
            <person name="Cho H."/>
            <person name="Oh Y.-L."/>
            <person name="Kong W.-S."/>
            <person name="Choi I.-G."/>
        </authorList>
    </citation>
    <scope>NUCLEOTIDE SEQUENCE [LARGE SCALE GENOMIC DNA]</scope>
    <source>
        <strain evidence="9 10">9006-11</strain>
    </source>
</reference>
<dbReference type="GO" id="GO:0005634">
    <property type="term" value="C:nucleus"/>
    <property type="evidence" value="ECO:0007669"/>
    <property type="project" value="UniProtKB-ARBA"/>
</dbReference>
<evidence type="ECO:0000256" key="3">
    <source>
        <dbReference type="ARBA" id="ARBA00022737"/>
    </source>
</evidence>
<dbReference type="InterPro" id="IPR036975">
    <property type="entry name" value="Importin-a_IBB_sf"/>
</dbReference>
<keyword evidence="3" id="KW-0677">Repeat</keyword>
<dbReference type="OrthoDB" id="29145at2759"/>
<evidence type="ECO:0000256" key="1">
    <source>
        <dbReference type="ARBA" id="ARBA00010394"/>
    </source>
</evidence>
<gene>
    <name evidence="9" type="primary">imp1_1</name>
    <name evidence="9" type="ORF">A0H81_00845</name>
</gene>
<evidence type="ECO:0000256" key="2">
    <source>
        <dbReference type="ARBA" id="ARBA00022448"/>
    </source>
</evidence>
<dbReference type="FunFam" id="1.25.10.10:FF:000021">
    <property type="entry name" value="Importin subunit alpha"/>
    <property type="match status" value="1"/>
</dbReference>
<evidence type="ECO:0000313" key="9">
    <source>
        <dbReference type="EMBL" id="OBZ79603.1"/>
    </source>
</evidence>
<accession>A0A1C7MRX3</accession>
<keyword evidence="10" id="KW-1185">Reference proteome</keyword>
<feature type="repeat" description="ARM" evidence="5">
    <location>
        <begin position="104"/>
        <end position="146"/>
    </location>
</feature>
<keyword evidence="4" id="KW-0653">Protein transport</keyword>
<feature type="repeat" description="ARM" evidence="5">
    <location>
        <begin position="146"/>
        <end position="174"/>
    </location>
</feature>
<feature type="domain" description="IBB" evidence="8">
    <location>
        <begin position="1"/>
        <end position="56"/>
    </location>
</feature>
<dbReference type="Proteomes" id="UP000092993">
    <property type="component" value="Unassembled WGS sequence"/>
</dbReference>
<dbReference type="InterPro" id="IPR024931">
    <property type="entry name" value="Importin_alpha"/>
</dbReference>
<dbReference type="PANTHER" id="PTHR23316">
    <property type="entry name" value="IMPORTIN ALPHA"/>
    <property type="match status" value="1"/>
</dbReference>
<dbReference type="PROSITE" id="PS50176">
    <property type="entry name" value="ARM_REPEAT"/>
    <property type="match status" value="4"/>
</dbReference>
<dbReference type="STRING" id="5627.A0A1C7MRX3"/>
<protein>
    <submittedName>
        <fullName evidence="9">Importin subunit alpha-2</fullName>
    </submittedName>
</protein>
<dbReference type="Pfam" id="PF01749">
    <property type="entry name" value="IBB"/>
    <property type="match status" value="1"/>
</dbReference>
<dbReference type="GO" id="GO:0006606">
    <property type="term" value="P:protein import into nucleus"/>
    <property type="evidence" value="ECO:0007669"/>
    <property type="project" value="InterPro"/>
</dbReference>
<dbReference type="SMART" id="SM00185">
    <property type="entry name" value="ARM"/>
    <property type="match status" value="8"/>
</dbReference>
<feature type="non-terminal residue" evidence="9">
    <location>
        <position position="524"/>
    </location>
</feature>
<feature type="compositionally biased region" description="Basic and acidic residues" evidence="7">
    <location>
        <begin position="1"/>
        <end position="44"/>
    </location>
</feature>
<dbReference type="Gene3D" id="1.20.5.690">
    <property type="entry name" value="Importin-alpha, importin-beta-binding domain"/>
    <property type="match status" value="1"/>
</dbReference>
<dbReference type="InterPro" id="IPR032413">
    <property type="entry name" value="Arm_3"/>
</dbReference>
<evidence type="ECO:0000256" key="6">
    <source>
        <dbReference type="PROSITE-ProRule" id="PRU00561"/>
    </source>
</evidence>
<dbReference type="PROSITE" id="PS51214">
    <property type="entry name" value="IBB"/>
    <property type="match status" value="1"/>
</dbReference>
<comment type="caution">
    <text evidence="9">The sequence shown here is derived from an EMBL/GenBank/DDBJ whole genome shotgun (WGS) entry which is preliminary data.</text>
</comment>
<name>A0A1C7MRX3_GRIFR</name>
<dbReference type="EMBL" id="LUGG01000001">
    <property type="protein sequence ID" value="OBZ79603.1"/>
    <property type="molecule type" value="Genomic_DNA"/>
</dbReference>
<feature type="repeat" description="ARM" evidence="5">
    <location>
        <begin position="316"/>
        <end position="344"/>
    </location>
</feature>
<evidence type="ECO:0000259" key="8">
    <source>
        <dbReference type="PROSITE" id="PS51214"/>
    </source>
</evidence>
<feature type="region of interest" description="Disordered" evidence="7">
    <location>
        <begin position="1"/>
        <end position="56"/>
    </location>
</feature>
<evidence type="ECO:0000313" key="10">
    <source>
        <dbReference type="Proteomes" id="UP000092993"/>
    </source>
</evidence>
<dbReference type="AlphaFoldDB" id="A0A1C7MRX3"/>
<dbReference type="Pfam" id="PF00514">
    <property type="entry name" value="Arm"/>
    <property type="match status" value="8"/>
</dbReference>
<dbReference type="InterPro" id="IPR011989">
    <property type="entry name" value="ARM-like"/>
</dbReference>
<dbReference type="OMA" id="EMIQMLY"/>
<dbReference type="Pfam" id="PF16186">
    <property type="entry name" value="Arm_3"/>
    <property type="match status" value="1"/>
</dbReference>
<keyword evidence="2 6" id="KW-0813">Transport</keyword>
<proteinExistence type="inferred from homology"/>
<organism evidence="9 10">
    <name type="scientific">Grifola frondosa</name>
    <name type="common">Maitake</name>
    <name type="synonym">Polyporus frondosus</name>
    <dbReference type="NCBI Taxonomy" id="5627"/>
    <lineage>
        <taxon>Eukaryota</taxon>
        <taxon>Fungi</taxon>
        <taxon>Dikarya</taxon>
        <taxon>Basidiomycota</taxon>
        <taxon>Agaricomycotina</taxon>
        <taxon>Agaricomycetes</taxon>
        <taxon>Polyporales</taxon>
        <taxon>Grifolaceae</taxon>
        <taxon>Grifola</taxon>
    </lineage>
</organism>
<dbReference type="InterPro" id="IPR002652">
    <property type="entry name" value="Importin-a_IBB"/>
</dbReference>
<dbReference type="PIRSF" id="PIRSF005673">
    <property type="entry name" value="Importin_alpha"/>
    <property type="match status" value="1"/>
</dbReference>
<dbReference type="GO" id="GO:0005737">
    <property type="term" value="C:cytoplasm"/>
    <property type="evidence" value="ECO:0007669"/>
    <property type="project" value="InterPro"/>
</dbReference>
<comment type="similarity">
    <text evidence="1">Belongs to the importin alpha family.</text>
</comment>
<dbReference type="SUPFAM" id="SSF48371">
    <property type="entry name" value="ARM repeat"/>
    <property type="match status" value="1"/>
</dbReference>
<evidence type="ECO:0000256" key="7">
    <source>
        <dbReference type="SAM" id="MobiDB-lite"/>
    </source>
</evidence>
<dbReference type="InterPro" id="IPR000225">
    <property type="entry name" value="Armadillo"/>
</dbReference>
<feature type="repeat" description="ARM" evidence="5">
    <location>
        <begin position="188"/>
        <end position="217"/>
    </location>
</feature>
<sequence length="524" mass="57710">MESRVAQRRNEYKNKGGLKQDDLRRRREEQQVEIRRQKREENISKRRHPFPSQLGTPMMKALADDMIAGVFSDDPDRQLDATTKFRKLLSKEKNPPIERVIECGVVPRFVQFLQGDNAMLQFEAAWALTNIASGTAEHTQVVINANAVPEFIRLLSSPVMDVREQAVWALGNIAGDSPACRDYVLQQGALRPLLTLLSENHKLSSMLRNATWTLSNFCRGKSPQPDWDLISPALTVLTKLIYSLDDEILIDACWAISYLSDGSNDKIQAVIESGVCRRLVDLLMHPSTSVQTPALRSVGNIVTGDDLQTQVVITSGALNALLSLLSSSKDGIRKEACWTISNITAGSPQQIQAVIDANIIPPLINILQNADFKTRKEACWAISNATSGGLQEPAQIRYLVSQGCIKPLCDLLTMMDNKIIQVALDGLDNILKVGEMDKQAAGPGAVNQYALYVEEAGGMVTIHNLQQHDNLEIYKKAFNIMDKYFPDDEEVDAGIPDANVDASGAFAFNQDGIAPPPEGSALDS</sequence>
<evidence type="ECO:0000256" key="5">
    <source>
        <dbReference type="PROSITE-ProRule" id="PRU00259"/>
    </source>
</evidence>
<evidence type="ECO:0000256" key="4">
    <source>
        <dbReference type="ARBA" id="ARBA00022927"/>
    </source>
</evidence>
<dbReference type="Gene3D" id="1.25.10.10">
    <property type="entry name" value="Leucine-rich Repeat Variant"/>
    <property type="match status" value="1"/>
</dbReference>
<dbReference type="InterPro" id="IPR016024">
    <property type="entry name" value="ARM-type_fold"/>
</dbReference>